<gene>
    <name evidence="7" type="ORF">CWE09_05205</name>
</gene>
<dbReference type="Pfam" id="PF04277">
    <property type="entry name" value="OAD_gamma"/>
    <property type="match status" value="1"/>
</dbReference>
<dbReference type="OrthoDB" id="5772594at2"/>
<reference evidence="7 8" key="1">
    <citation type="journal article" date="2011" name="Front. Microbiol.">
        <title>Genomic signatures of strain selection and enhancement in Bacillus atrophaeus var. globigii, a historical biowarfare simulant.</title>
        <authorList>
            <person name="Gibbons H.S."/>
            <person name="Broomall S.M."/>
            <person name="McNew L.A."/>
            <person name="Daligault H."/>
            <person name="Chapman C."/>
            <person name="Bruce D."/>
            <person name="Karavis M."/>
            <person name="Krepps M."/>
            <person name="McGregor P.A."/>
            <person name="Hong C."/>
            <person name="Park K.H."/>
            <person name="Akmal A."/>
            <person name="Feldman A."/>
            <person name="Lin J.S."/>
            <person name="Chang W.E."/>
            <person name="Higgs B.W."/>
            <person name="Demirev P."/>
            <person name="Lindquist J."/>
            <person name="Liem A."/>
            <person name="Fochler E."/>
            <person name="Read T.D."/>
            <person name="Tapia R."/>
            <person name="Johnson S."/>
            <person name="Bishop-Lilly K.A."/>
            <person name="Detter C."/>
            <person name="Han C."/>
            <person name="Sozhamannan S."/>
            <person name="Rosenzweig C.N."/>
            <person name="Skowronski E.W."/>
        </authorList>
    </citation>
    <scope>NUCLEOTIDE SEQUENCE [LARGE SCALE GENOMIC DNA]</scope>
    <source>
        <strain evidence="7 8">MLST1</strain>
    </source>
</reference>
<comment type="subcellular location">
    <subcellularLocation>
        <location evidence="1">Cell membrane</location>
    </subcellularLocation>
</comment>
<dbReference type="RefSeq" id="WP_126802940.1">
    <property type="nucleotide sequence ID" value="NZ_PIPL01000001.1"/>
</dbReference>
<dbReference type="InterPro" id="IPR005899">
    <property type="entry name" value="Na_pump_deCOase"/>
</dbReference>
<evidence type="ECO:0000256" key="3">
    <source>
        <dbReference type="ARBA" id="ARBA00022692"/>
    </source>
</evidence>
<evidence type="ECO:0000256" key="5">
    <source>
        <dbReference type="ARBA" id="ARBA00023136"/>
    </source>
</evidence>
<keyword evidence="8" id="KW-1185">Reference proteome</keyword>
<dbReference type="GO" id="GO:0015081">
    <property type="term" value="F:sodium ion transmembrane transporter activity"/>
    <property type="evidence" value="ECO:0007669"/>
    <property type="project" value="InterPro"/>
</dbReference>
<dbReference type="AlphaFoldDB" id="A0A432W7U1"/>
<keyword evidence="3 6" id="KW-0812">Transmembrane</keyword>
<organism evidence="7 8">
    <name type="scientific">Aliidiomarina minuta</name>
    <dbReference type="NCBI Taxonomy" id="880057"/>
    <lineage>
        <taxon>Bacteria</taxon>
        <taxon>Pseudomonadati</taxon>
        <taxon>Pseudomonadota</taxon>
        <taxon>Gammaproteobacteria</taxon>
        <taxon>Alteromonadales</taxon>
        <taxon>Idiomarinaceae</taxon>
        <taxon>Aliidiomarina</taxon>
    </lineage>
</organism>
<evidence type="ECO:0000256" key="1">
    <source>
        <dbReference type="ARBA" id="ARBA00004236"/>
    </source>
</evidence>
<dbReference type="GO" id="GO:0036376">
    <property type="term" value="P:sodium ion export across plasma membrane"/>
    <property type="evidence" value="ECO:0007669"/>
    <property type="project" value="InterPro"/>
</dbReference>
<dbReference type="Proteomes" id="UP000288293">
    <property type="component" value="Unassembled WGS sequence"/>
</dbReference>
<dbReference type="GO" id="GO:0005886">
    <property type="term" value="C:plasma membrane"/>
    <property type="evidence" value="ECO:0007669"/>
    <property type="project" value="UniProtKB-SubCell"/>
</dbReference>
<evidence type="ECO:0000313" key="8">
    <source>
        <dbReference type="Proteomes" id="UP000288293"/>
    </source>
</evidence>
<comment type="caution">
    <text evidence="7">The sequence shown here is derived from an EMBL/GenBank/DDBJ whole genome shotgun (WGS) entry which is preliminary data.</text>
</comment>
<evidence type="ECO:0000256" key="2">
    <source>
        <dbReference type="ARBA" id="ARBA00022475"/>
    </source>
</evidence>
<evidence type="ECO:0000256" key="6">
    <source>
        <dbReference type="SAM" id="Phobius"/>
    </source>
</evidence>
<protein>
    <submittedName>
        <fullName evidence="7">Uncharacterized protein</fullName>
    </submittedName>
</protein>
<feature type="transmembrane region" description="Helical" evidence="6">
    <location>
        <begin position="12"/>
        <end position="33"/>
    </location>
</feature>
<dbReference type="EMBL" id="PIPL01000001">
    <property type="protein sequence ID" value="RUO26125.1"/>
    <property type="molecule type" value="Genomic_DNA"/>
</dbReference>
<keyword evidence="4 6" id="KW-1133">Transmembrane helix</keyword>
<evidence type="ECO:0000256" key="4">
    <source>
        <dbReference type="ARBA" id="ARBA00022989"/>
    </source>
</evidence>
<sequence>MNSLFADAGNLMLIGMFTVFCFLLVLTACVSALTHFTAEAPVAAETPAASSSGQPSSEQLAVISSAVQQYRKSKQ</sequence>
<evidence type="ECO:0000313" key="7">
    <source>
        <dbReference type="EMBL" id="RUO26125.1"/>
    </source>
</evidence>
<accession>A0A432W7U1</accession>
<name>A0A432W7U1_9GAMM</name>
<keyword evidence="5 6" id="KW-0472">Membrane</keyword>
<proteinExistence type="predicted"/>
<keyword evidence="2" id="KW-1003">Cell membrane</keyword>